<evidence type="ECO:0000313" key="4">
    <source>
        <dbReference type="EMBL" id="KAL0563229.1"/>
    </source>
</evidence>
<name>A0ABR3EK18_9AGAR</name>
<proteinExistence type="predicted"/>
<keyword evidence="2" id="KW-0472">Membrane</keyword>
<comment type="caution">
    <text evidence="4">The sequence shown here is derived from an EMBL/GenBank/DDBJ whole genome shotgun (WGS) entry which is preliminary data.</text>
</comment>
<feature type="transmembrane region" description="Helical" evidence="2">
    <location>
        <begin position="6"/>
        <end position="28"/>
    </location>
</feature>
<evidence type="ECO:0000313" key="5">
    <source>
        <dbReference type="Proteomes" id="UP001465976"/>
    </source>
</evidence>
<dbReference type="InterPro" id="IPR045339">
    <property type="entry name" value="DUF6534"/>
</dbReference>
<gene>
    <name evidence="4" type="ORF">V5O48_018846</name>
</gene>
<keyword evidence="2" id="KW-0812">Transmembrane</keyword>
<protein>
    <recommendedName>
        <fullName evidence="3">DUF6534 domain-containing protein</fullName>
    </recommendedName>
</protein>
<accession>A0ABR3EK18</accession>
<dbReference type="Pfam" id="PF20152">
    <property type="entry name" value="DUF6534"/>
    <property type="match status" value="1"/>
</dbReference>
<evidence type="ECO:0000256" key="1">
    <source>
        <dbReference type="SAM" id="MobiDB-lite"/>
    </source>
</evidence>
<feature type="region of interest" description="Disordered" evidence="1">
    <location>
        <begin position="161"/>
        <end position="186"/>
    </location>
</feature>
<keyword evidence="5" id="KW-1185">Reference proteome</keyword>
<feature type="transmembrane region" description="Helical" evidence="2">
    <location>
        <begin position="48"/>
        <end position="69"/>
    </location>
</feature>
<evidence type="ECO:0000256" key="2">
    <source>
        <dbReference type="SAM" id="Phobius"/>
    </source>
</evidence>
<evidence type="ECO:0000259" key="3">
    <source>
        <dbReference type="Pfam" id="PF20152"/>
    </source>
</evidence>
<reference evidence="4 5" key="1">
    <citation type="submission" date="2024-02" db="EMBL/GenBank/DDBJ databases">
        <title>A draft genome for the cacao thread blight pathogen Marasmius crinis-equi.</title>
        <authorList>
            <person name="Cohen S.P."/>
            <person name="Baruah I.K."/>
            <person name="Amoako-Attah I."/>
            <person name="Bukari Y."/>
            <person name="Meinhardt L.W."/>
            <person name="Bailey B.A."/>
        </authorList>
    </citation>
    <scope>NUCLEOTIDE SEQUENCE [LARGE SCALE GENOMIC DNA]</scope>
    <source>
        <strain evidence="4 5">GH-76</strain>
    </source>
</reference>
<dbReference type="EMBL" id="JBAHYK010003763">
    <property type="protein sequence ID" value="KAL0563229.1"/>
    <property type="molecule type" value="Genomic_DNA"/>
</dbReference>
<feature type="domain" description="DUF6534" evidence="3">
    <location>
        <begin position="14"/>
        <end position="120"/>
    </location>
</feature>
<dbReference type="PANTHER" id="PTHR40465:SF1">
    <property type="entry name" value="DUF6534 DOMAIN-CONTAINING PROTEIN"/>
    <property type="match status" value="1"/>
</dbReference>
<sequence>MEMVVMSTIITGASALCDVAISGVMIFYLQRSKRGVEKSTSMINRMILFTFSTGIPASTCAIMSLISEYAFPTTFLYLFFFLFCESSHIFTALASPDQRVLLGGRFYTNSLLISLNGRRYIVEGAFPQVGFNIPRDQLKGARRGGICKATTMPLVTLSLKTNNNQEKPGPDSDENANSTPESTNQV</sequence>
<dbReference type="PANTHER" id="PTHR40465">
    <property type="entry name" value="CHROMOSOME 1, WHOLE GENOME SHOTGUN SEQUENCE"/>
    <property type="match status" value="1"/>
</dbReference>
<keyword evidence="2" id="KW-1133">Transmembrane helix</keyword>
<organism evidence="4 5">
    <name type="scientific">Marasmius crinis-equi</name>
    <dbReference type="NCBI Taxonomy" id="585013"/>
    <lineage>
        <taxon>Eukaryota</taxon>
        <taxon>Fungi</taxon>
        <taxon>Dikarya</taxon>
        <taxon>Basidiomycota</taxon>
        <taxon>Agaricomycotina</taxon>
        <taxon>Agaricomycetes</taxon>
        <taxon>Agaricomycetidae</taxon>
        <taxon>Agaricales</taxon>
        <taxon>Marasmiineae</taxon>
        <taxon>Marasmiaceae</taxon>
        <taxon>Marasmius</taxon>
    </lineage>
</organism>
<dbReference type="Proteomes" id="UP001465976">
    <property type="component" value="Unassembled WGS sequence"/>
</dbReference>
<feature type="compositionally biased region" description="Polar residues" evidence="1">
    <location>
        <begin position="175"/>
        <end position="186"/>
    </location>
</feature>